<gene>
    <name evidence="5" type="ORF">GCM10022277_34970</name>
</gene>
<sequence length="509" mass="58044">MTFVQRLNKKQALLLCWSLSALFTVFFMFFHWLDFMEEQKQHDQLADQIAESAAIAAQERIHNVLNNLIVLSKLIASQPEVKAIASQQQEAELSTDKMSHLKILLEEIKGAIVLIANRDQKVILLEDEYQGYLSTNAQEINYHLTKAMNDGQNIAFFYDKKTESSDIYAYIRIDDGPETIGAVVIDFSLSSTWQNLGKHSSKVFIANKFNEAMRLGTNNIKPINLIFSGHASPQAQTKATPPEASQADHVHRLWINANQSLHIHQTSQYGINVYRIPQLFKGRTKLVSLPISEHDGWQLLVFTDAENVFESLAKERDEALYVLTIILIFVLILDRFIRYHFTIQSLTYIDALTGLNNRTHLNLFLPHTISTHDRGEFNHLGVLLMDIDKFKSVNDTYGHDIGDKVLRMVAQTLKTNSRTNDLLYRYGGEEFLILSNGNDYDSLNAFAERLRLAVESMNEVKIYVPDGVTISVGVTERHPKEDPLKMFSRVDGLLYKAKKNGRNRVESEP</sequence>
<dbReference type="Proteomes" id="UP001501565">
    <property type="component" value="Unassembled WGS sequence"/>
</dbReference>
<dbReference type="EC" id="2.7.7.65" evidence="1"/>
<organism evidence="5 6">
    <name type="scientific">Litoribacillus peritrichatus</name>
    <dbReference type="NCBI Taxonomy" id="718191"/>
    <lineage>
        <taxon>Bacteria</taxon>
        <taxon>Pseudomonadati</taxon>
        <taxon>Pseudomonadota</taxon>
        <taxon>Gammaproteobacteria</taxon>
        <taxon>Oceanospirillales</taxon>
        <taxon>Oceanospirillaceae</taxon>
        <taxon>Litoribacillus</taxon>
    </lineage>
</organism>
<keyword evidence="6" id="KW-1185">Reference proteome</keyword>
<dbReference type="PANTHER" id="PTHR45138:SF9">
    <property type="entry name" value="DIGUANYLATE CYCLASE DGCM-RELATED"/>
    <property type="match status" value="1"/>
</dbReference>
<dbReference type="EMBL" id="BAABBN010000012">
    <property type="protein sequence ID" value="GAA3935462.1"/>
    <property type="molecule type" value="Genomic_DNA"/>
</dbReference>
<comment type="catalytic activity">
    <reaction evidence="2">
        <text>2 GTP = 3',3'-c-di-GMP + 2 diphosphate</text>
        <dbReference type="Rhea" id="RHEA:24898"/>
        <dbReference type="ChEBI" id="CHEBI:33019"/>
        <dbReference type="ChEBI" id="CHEBI:37565"/>
        <dbReference type="ChEBI" id="CHEBI:58805"/>
        <dbReference type="EC" id="2.7.7.65"/>
    </reaction>
</comment>
<name>A0ABP7N2T8_9GAMM</name>
<dbReference type="SMART" id="SM00267">
    <property type="entry name" value="GGDEF"/>
    <property type="match status" value="1"/>
</dbReference>
<dbReference type="InterPro" id="IPR000160">
    <property type="entry name" value="GGDEF_dom"/>
</dbReference>
<comment type="caution">
    <text evidence="5">The sequence shown here is derived from an EMBL/GenBank/DDBJ whole genome shotgun (WGS) entry which is preliminary data.</text>
</comment>
<reference evidence="6" key="1">
    <citation type="journal article" date="2019" name="Int. J. Syst. Evol. Microbiol.">
        <title>The Global Catalogue of Microorganisms (GCM) 10K type strain sequencing project: providing services to taxonomists for standard genome sequencing and annotation.</title>
        <authorList>
            <consortium name="The Broad Institute Genomics Platform"/>
            <consortium name="The Broad Institute Genome Sequencing Center for Infectious Disease"/>
            <person name="Wu L."/>
            <person name="Ma J."/>
        </authorList>
    </citation>
    <scope>NUCLEOTIDE SEQUENCE [LARGE SCALE GENOMIC DNA]</scope>
    <source>
        <strain evidence="6">JCM 17551</strain>
    </source>
</reference>
<dbReference type="PANTHER" id="PTHR45138">
    <property type="entry name" value="REGULATORY COMPONENTS OF SENSORY TRANSDUCTION SYSTEM"/>
    <property type="match status" value="1"/>
</dbReference>
<dbReference type="Pfam" id="PF00990">
    <property type="entry name" value="GGDEF"/>
    <property type="match status" value="1"/>
</dbReference>
<evidence type="ECO:0000256" key="3">
    <source>
        <dbReference type="SAM" id="Phobius"/>
    </source>
</evidence>
<proteinExistence type="predicted"/>
<evidence type="ECO:0000256" key="1">
    <source>
        <dbReference type="ARBA" id="ARBA00012528"/>
    </source>
</evidence>
<dbReference type="NCBIfam" id="TIGR00254">
    <property type="entry name" value="GGDEF"/>
    <property type="match status" value="1"/>
</dbReference>
<dbReference type="PROSITE" id="PS50887">
    <property type="entry name" value="GGDEF"/>
    <property type="match status" value="1"/>
</dbReference>
<protein>
    <recommendedName>
        <fullName evidence="1">diguanylate cyclase</fullName>
        <ecNumber evidence="1">2.7.7.65</ecNumber>
    </recommendedName>
</protein>
<dbReference type="InterPro" id="IPR029787">
    <property type="entry name" value="Nucleotide_cyclase"/>
</dbReference>
<evidence type="ECO:0000313" key="5">
    <source>
        <dbReference type="EMBL" id="GAA3935462.1"/>
    </source>
</evidence>
<dbReference type="RefSeq" id="WP_344799893.1">
    <property type="nucleotide sequence ID" value="NZ_BAABBN010000012.1"/>
</dbReference>
<feature type="domain" description="GGDEF" evidence="4">
    <location>
        <begin position="378"/>
        <end position="509"/>
    </location>
</feature>
<dbReference type="InterPro" id="IPR043128">
    <property type="entry name" value="Rev_trsase/Diguanyl_cyclase"/>
</dbReference>
<keyword evidence="3" id="KW-1133">Transmembrane helix</keyword>
<evidence type="ECO:0000313" key="6">
    <source>
        <dbReference type="Proteomes" id="UP001501565"/>
    </source>
</evidence>
<evidence type="ECO:0000256" key="2">
    <source>
        <dbReference type="ARBA" id="ARBA00034247"/>
    </source>
</evidence>
<dbReference type="SUPFAM" id="SSF55073">
    <property type="entry name" value="Nucleotide cyclase"/>
    <property type="match status" value="1"/>
</dbReference>
<dbReference type="Gene3D" id="3.30.70.270">
    <property type="match status" value="1"/>
</dbReference>
<evidence type="ECO:0000259" key="4">
    <source>
        <dbReference type="PROSITE" id="PS50887"/>
    </source>
</evidence>
<feature type="transmembrane region" description="Helical" evidence="3">
    <location>
        <begin position="12"/>
        <end position="33"/>
    </location>
</feature>
<keyword evidence="3" id="KW-0472">Membrane</keyword>
<accession>A0ABP7N2T8</accession>
<dbReference type="CDD" id="cd01949">
    <property type="entry name" value="GGDEF"/>
    <property type="match status" value="1"/>
</dbReference>
<keyword evidence="3" id="KW-0812">Transmembrane</keyword>
<dbReference type="InterPro" id="IPR050469">
    <property type="entry name" value="Diguanylate_Cyclase"/>
</dbReference>